<name>A0A135YPX1_9FIRM</name>
<reference evidence="1 2" key="1">
    <citation type="submission" date="2016-02" db="EMBL/GenBank/DDBJ databases">
        <authorList>
            <person name="Wen L."/>
            <person name="He K."/>
            <person name="Yang H."/>
        </authorList>
    </citation>
    <scope>NUCLEOTIDE SEQUENCE [LARGE SCALE GENOMIC DNA]</scope>
    <source>
        <strain evidence="1 2">MJR8628A</strain>
    </source>
</reference>
<protein>
    <submittedName>
        <fullName evidence="1">Phage portal protein, HK97 family</fullName>
    </submittedName>
</protein>
<accession>A0A135YPX1</accession>
<evidence type="ECO:0000313" key="2">
    <source>
        <dbReference type="Proteomes" id="UP000070326"/>
    </source>
</evidence>
<gene>
    <name evidence="1" type="ORF">HMPREF3195_01370</name>
</gene>
<organism evidence="1 2">
    <name type="scientific">Peptostreptococcus anaerobius</name>
    <dbReference type="NCBI Taxonomy" id="1261"/>
    <lineage>
        <taxon>Bacteria</taxon>
        <taxon>Bacillati</taxon>
        <taxon>Bacillota</taxon>
        <taxon>Clostridia</taxon>
        <taxon>Peptostreptococcales</taxon>
        <taxon>Peptostreptococcaceae</taxon>
        <taxon>Peptostreptococcus</taxon>
    </lineage>
</organism>
<dbReference type="NCBIfam" id="TIGR01537">
    <property type="entry name" value="portal_HK97"/>
    <property type="match status" value="1"/>
</dbReference>
<dbReference type="STRING" id="1261.HMPREF3195_01370"/>
<comment type="caution">
    <text evidence="1">The sequence shown here is derived from an EMBL/GenBank/DDBJ whole genome shotgun (WGS) entry which is preliminary data.</text>
</comment>
<dbReference type="PATRIC" id="fig|1261.5.peg.1373"/>
<proteinExistence type="predicted"/>
<evidence type="ECO:0000313" key="1">
    <source>
        <dbReference type="EMBL" id="KXI11465.1"/>
    </source>
</evidence>
<dbReference type="Proteomes" id="UP000070326">
    <property type="component" value="Unassembled WGS sequence"/>
</dbReference>
<dbReference type="Pfam" id="PF04860">
    <property type="entry name" value="Phage_portal"/>
    <property type="match status" value="1"/>
</dbReference>
<dbReference type="RefSeq" id="WP_061101915.1">
    <property type="nucleotide sequence ID" value="NZ_KQ961832.1"/>
</dbReference>
<dbReference type="InterPro" id="IPR006427">
    <property type="entry name" value="Portal_HK97"/>
</dbReference>
<dbReference type="InterPro" id="IPR006944">
    <property type="entry name" value="Phage/GTA_portal"/>
</dbReference>
<dbReference type="EMBL" id="LSQZ01000071">
    <property type="protein sequence ID" value="KXI11465.1"/>
    <property type="molecule type" value="Genomic_DNA"/>
</dbReference>
<dbReference type="AlphaFoldDB" id="A0A135YPX1"/>
<sequence>MGIFGRFFNKETDSQTTVSLSEINEYFKRKGEGVGSDLSEITYFTCLKVLSESLGKLSIHLKDADGNKVKDNDVLELLALRPNPFMSSVTFKTLMEFNRNHYGNAYAYLRYERGKLKSIVPLKPQNMSILVNNTRDITVDFSHVYQYSESGKVYYFKPGEILHMKGGLATDGLVGKSVRETLAGTLSGSKEAQRYLNNLYKNGLTANAIIKYVGDLNRDKKEKLVKEIADFASNDTNERIIPIPLGMDLVPLDLKLTDSQFYELKKYSALQIASAMGVKPNHLNDYEKSSYANSEAQNLTYYVDTLLYILTQYEEEFNYKLLTRDERKEGLHFEFNVATILRGDIKSQAEFLAKLTTGSVYTINEARSYLGMPRIDEGDVVMVNGSYVDLSDIGLAYKKDDSEGGEKSDKSTE</sequence>